<reference evidence="1 2" key="1">
    <citation type="submission" date="2017-04" db="EMBL/GenBank/DDBJ databases">
        <title>Genome Sequence of the Model Brown-Rot Fungus Postia placenta SB12.</title>
        <authorList>
            <consortium name="DOE Joint Genome Institute"/>
            <person name="Gaskell J."/>
            <person name="Kersten P."/>
            <person name="Larrondo L.F."/>
            <person name="Canessa P."/>
            <person name="Martinez D."/>
            <person name="Hibbett D."/>
            <person name="Schmoll M."/>
            <person name="Kubicek C.P."/>
            <person name="Martinez A.T."/>
            <person name="Yadav J."/>
            <person name="Master E."/>
            <person name="Magnuson J.K."/>
            <person name="James T."/>
            <person name="Yaver D."/>
            <person name="Berka R."/>
            <person name="Labutti K."/>
            <person name="Lipzen A."/>
            <person name="Aerts A."/>
            <person name="Barry K."/>
            <person name="Henrissat B."/>
            <person name="Blanchette R."/>
            <person name="Grigoriev I."/>
            <person name="Cullen D."/>
        </authorList>
    </citation>
    <scope>NUCLEOTIDE SEQUENCE [LARGE SCALE GENOMIC DNA]</scope>
    <source>
        <strain evidence="1 2">MAD-698-R-SB12</strain>
    </source>
</reference>
<gene>
    <name evidence="1" type="ORF">POSPLADRAFT_1062421</name>
</gene>
<proteinExistence type="predicted"/>
<dbReference type="EMBL" id="KZ110612">
    <property type="protein sequence ID" value="OSX56588.1"/>
    <property type="molecule type" value="Genomic_DNA"/>
</dbReference>
<dbReference type="GeneID" id="36326461"/>
<name>A0A1X6MJR4_9APHY</name>
<dbReference type="RefSeq" id="XP_024333382.1">
    <property type="nucleotide sequence ID" value="XM_024481511.1"/>
</dbReference>
<organism evidence="1 2">
    <name type="scientific">Postia placenta MAD-698-R-SB12</name>
    <dbReference type="NCBI Taxonomy" id="670580"/>
    <lineage>
        <taxon>Eukaryota</taxon>
        <taxon>Fungi</taxon>
        <taxon>Dikarya</taxon>
        <taxon>Basidiomycota</taxon>
        <taxon>Agaricomycotina</taxon>
        <taxon>Agaricomycetes</taxon>
        <taxon>Polyporales</taxon>
        <taxon>Adustoporiaceae</taxon>
        <taxon>Rhodonia</taxon>
    </lineage>
</organism>
<sequence>MAIDRRGIANQCKGINILTPILDADTRDYLRLQYPDTPADFAWLRNQISDHIQIMITWPGYANYPSQHIRVYNEDGTSITMQKLAEEVCAFVCKFFIEHHELPPHPSEKRWAIGNSPGRYQMRHVCIPFINRLYDDWFQVVMNVPEPDELDEGREMDSRSYILHDVKKYIENGFPGNGI</sequence>
<accession>A0A1X6MJR4</accession>
<keyword evidence="2" id="KW-1185">Reference proteome</keyword>
<evidence type="ECO:0000313" key="1">
    <source>
        <dbReference type="EMBL" id="OSX56588.1"/>
    </source>
</evidence>
<protein>
    <submittedName>
        <fullName evidence="1">Uncharacterized protein</fullName>
    </submittedName>
</protein>
<dbReference type="AlphaFoldDB" id="A0A1X6MJR4"/>
<dbReference type="OrthoDB" id="10268442at2759"/>
<evidence type="ECO:0000313" key="2">
    <source>
        <dbReference type="Proteomes" id="UP000194127"/>
    </source>
</evidence>
<dbReference type="Proteomes" id="UP000194127">
    <property type="component" value="Unassembled WGS sequence"/>
</dbReference>